<dbReference type="GO" id="GO:0005975">
    <property type="term" value="P:carbohydrate metabolic process"/>
    <property type="evidence" value="ECO:0007669"/>
    <property type="project" value="InterPro"/>
</dbReference>
<accession>C0CQP6</accession>
<dbReference type="HOGENOM" id="CLU_021264_0_2_9"/>
<dbReference type="GO" id="GO:0016810">
    <property type="term" value="F:hydrolase activity, acting on carbon-nitrogen (but not peptide) bonds"/>
    <property type="evidence" value="ECO:0007669"/>
    <property type="project" value="InterPro"/>
</dbReference>
<feature type="domain" description="NodB homology" evidence="1">
    <location>
        <begin position="23"/>
        <end position="202"/>
    </location>
</feature>
<reference evidence="2 3" key="2">
    <citation type="submission" date="2009-02" db="EMBL/GenBank/DDBJ databases">
        <title>Draft genome sequence of Blautia hydrogenotrophica DSM 10507 (Ruminococcus hydrogenotrophicus DSM 10507).</title>
        <authorList>
            <person name="Sudarsanam P."/>
            <person name="Ley R."/>
            <person name="Guruge J."/>
            <person name="Turnbaugh P.J."/>
            <person name="Mahowald M."/>
            <person name="Liep D."/>
            <person name="Gordon J."/>
        </authorList>
    </citation>
    <scope>NUCLEOTIDE SEQUENCE [LARGE SCALE GENOMIC DNA]</scope>
    <source>
        <strain evidence="3">DSM 10507 / JCM 14656 / S5a33</strain>
    </source>
</reference>
<dbReference type="PATRIC" id="fig|476272.21.peg.1332"/>
<keyword evidence="3" id="KW-1185">Reference proteome</keyword>
<reference evidence="2 3" key="1">
    <citation type="submission" date="2009-01" db="EMBL/GenBank/DDBJ databases">
        <authorList>
            <person name="Fulton L."/>
            <person name="Clifton S."/>
            <person name="Fulton B."/>
            <person name="Xu J."/>
            <person name="Minx P."/>
            <person name="Pepin K.H."/>
            <person name="Johnson M."/>
            <person name="Bhonagiri V."/>
            <person name="Nash W.E."/>
            <person name="Mardis E.R."/>
            <person name="Wilson R.K."/>
        </authorList>
    </citation>
    <scope>NUCLEOTIDE SEQUENCE [LARGE SCALE GENOMIC DNA]</scope>
    <source>
        <strain evidence="3">DSM 10507 / JCM 14656 / S5a33</strain>
    </source>
</reference>
<sequence length="224" mass="25006">MVSVSANATGMELPVTSVERSDSRLSLTFSAAGNCLELSNLLEILDSHQVKATFFLTGTWTDRYPNETAQIAKAGHQLGVLGDHYQDFTSLNRQEILLELRTTSDKIQELTGIRPKLFRPPYGTYNNEVIRSASDCGLTTVTWNVDSLDWKDQGEDAVIDTILNHPQFGSGAILYFHVGAKYTPKALDSLLTILEKKNYQAVPLSQLLYEKNYTLDTEGRQFPL</sequence>
<gene>
    <name evidence="2" type="ORF">RUMHYD_03209</name>
</gene>
<protein>
    <recommendedName>
        <fullName evidence="1">NodB homology domain-containing protein</fullName>
    </recommendedName>
</protein>
<dbReference type="InterPro" id="IPR050248">
    <property type="entry name" value="Polysacc_deacetylase_ArnD"/>
</dbReference>
<dbReference type="PROSITE" id="PS51677">
    <property type="entry name" value="NODB"/>
    <property type="match status" value="1"/>
</dbReference>
<dbReference type="AlphaFoldDB" id="C0CQP6"/>
<comment type="caution">
    <text evidence="2">The sequence shown here is derived from an EMBL/GenBank/DDBJ whole genome shotgun (WGS) entry which is preliminary data.</text>
</comment>
<evidence type="ECO:0000259" key="1">
    <source>
        <dbReference type="PROSITE" id="PS51677"/>
    </source>
</evidence>
<dbReference type="eggNOG" id="COG0726">
    <property type="taxonomic scope" value="Bacteria"/>
</dbReference>
<organism evidence="2 3">
    <name type="scientific">Blautia hydrogenotrophica (strain DSM 10507 / JCM 14656 / S5a33)</name>
    <name type="common">Ruminococcus hydrogenotrophicus</name>
    <dbReference type="NCBI Taxonomy" id="476272"/>
    <lineage>
        <taxon>Bacteria</taxon>
        <taxon>Bacillati</taxon>
        <taxon>Bacillota</taxon>
        <taxon>Clostridia</taxon>
        <taxon>Lachnospirales</taxon>
        <taxon>Lachnospiraceae</taxon>
        <taxon>Blautia</taxon>
    </lineage>
</organism>
<proteinExistence type="predicted"/>
<dbReference type="Pfam" id="PF01522">
    <property type="entry name" value="Polysacc_deac_1"/>
    <property type="match status" value="1"/>
</dbReference>
<dbReference type="InterPro" id="IPR011330">
    <property type="entry name" value="Glyco_hydro/deAcase_b/a-brl"/>
</dbReference>
<dbReference type="PANTHER" id="PTHR10587">
    <property type="entry name" value="GLYCOSYL TRANSFERASE-RELATED"/>
    <property type="match status" value="1"/>
</dbReference>
<name>C0CQP6_BLAHS</name>
<evidence type="ECO:0000313" key="2">
    <source>
        <dbReference type="EMBL" id="EEG47925.1"/>
    </source>
</evidence>
<dbReference type="PANTHER" id="PTHR10587:SF128">
    <property type="entry name" value="POLYSACCHARIDE DEACETYLASE PDAB-RELATED"/>
    <property type="match status" value="1"/>
</dbReference>
<dbReference type="Gene3D" id="3.20.20.370">
    <property type="entry name" value="Glycoside hydrolase/deacetylase"/>
    <property type="match status" value="1"/>
</dbReference>
<dbReference type="Proteomes" id="UP000003100">
    <property type="component" value="Unassembled WGS sequence"/>
</dbReference>
<dbReference type="EMBL" id="ACBZ01000172">
    <property type="protein sequence ID" value="EEG47925.1"/>
    <property type="molecule type" value="Genomic_DNA"/>
</dbReference>
<dbReference type="SUPFAM" id="SSF88713">
    <property type="entry name" value="Glycoside hydrolase/deacetylase"/>
    <property type="match status" value="1"/>
</dbReference>
<evidence type="ECO:0000313" key="3">
    <source>
        <dbReference type="Proteomes" id="UP000003100"/>
    </source>
</evidence>
<dbReference type="InterPro" id="IPR002509">
    <property type="entry name" value="NODB_dom"/>
</dbReference>
<dbReference type="GO" id="GO:0016020">
    <property type="term" value="C:membrane"/>
    <property type="evidence" value="ECO:0007669"/>
    <property type="project" value="TreeGrafter"/>
</dbReference>
<dbReference type="CDD" id="cd10917">
    <property type="entry name" value="CE4_NodB_like_6s_7s"/>
    <property type="match status" value="1"/>
</dbReference>